<dbReference type="STRING" id="933084.A0A067PNX9"/>
<dbReference type="InterPro" id="IPR030379">
    <property type="entry name" value="G_SEPTIN_dom"/>
</dbReference>
<name>A0A067PNX9_9AGAM</name>
<dbReference type="InterPro" id="IPR027417">
    <property type="entry name" value="P-loop_NTPase"/>
</dbReference>
<dbReference type="Pfam" id="PF00735">
    <property type="entry name" value="Septin"/>
    <property type="match status" value="1"/>
</dbReference>
<gene>
    <name evidence="3" type="ORF">JAAARDRAFT_39720</name>
</gene>
<keyword evidence="4" id="KW-1185">Reference proteome</keyword>
<dbReference type="OrthoDB" id="8954335at2759"/>
<dbReference type="SUPFAM" id="SSF52540">
    <property type="entry name" value="P-loop containing nucleoside triphosphate hydrolases"/>
    <property type="match status" value="1"/>
</dbReference>
<evidence type="ECO:0000256" key="1">
    <source>
        <dbReference type="RuleBase" id="RU004560"/>
    </source>
</evidence>
<sequence length="311" mass="35029">MAKSNIDAEAVSPDDLVIAIMGPTGSGKSTLIDTLMEQKGQRSGTSLNSCTDKVQAVRVPRDLVSKHISATQSRVVLVDTPGFDDTKKTDTEILKMIGNWLAKTYGNKVKLAGILYLHRISDNRMSGSPLKNLRMFGKLCGDTAARRVVLVSSMWDRLQDQELARRREAELKDNFWRGMLDNGASIDRSANSSESAWRIVRKVVQNKEEREALLLQEEMVDLQKHLNETEAGKALYTTLQKLLSEQKETIRLLADQASQANPEVAKELEAEHARLQKELDATFVEIKRLKIPFGRRIMMFFKFKKARGRAV</sequence>
<dbReference type="EMBL" id="KL197736">
    <property type="protein sequence ID" value="KDQ53007.1"/>
    <property type="molecule type" value="Genomic_DNA"/>
</dbReference>
<comment type="similarity">
    <text evidence="1">Belongs to the TRAFAC class TrmE-Era-EngA-EngB-Septin-like GTPase superfamily. Septin GTPase family.</text>
</comment>
<protein>
    <recommendedName>
        <fullName evidence="2">Septin-type G domain-containing protein</fullName>
    </recommendedName>
</protein>
<dbReference type="HOGENOM" id="CLU_018003_0_0_1"/>
<dbReference type="Gene3D" id="3.40.50.300">
    <property type="entry name" value="P-loop containing nucleotide triphosphate hydrolases"/>
    <property type="match status" value="1"/>
</dbReference>
<dbReference type="InParanoid" id="A0A067PNX9"/>
<accession>A0A067PNX9</accession>
<evidence type="ECO:0000259" key="2">
    <source>
        <dbReference type="Pfam" id="PF00735"/>
    </source>
</evidence>
<feature type="domain" description="Septin-type G" evidence="2">
    <location>
        <begin position="16"/>
        <end position="124"/>
    </location>
</feature>
<organism evidence="3 4">
    <name type="scientific">Jaapia argillacea MUCL 33604</name>
    <dbReference type="NCBI Taxonomy" id="933084"/>
    <lineage>
        <taxon>Eukaryota</taxon>
        <taxon>Fungi</taxon>
        <taxon>Dikarya</taxon>
        <taxon>Basidiomycota</taxon>
        <taxon>Agaricomycotina</taxon>
        <taxon>Agaricomycetes</taxon>
        <taxon>Agaricomycetidae</taxon>
        <taxon>Jaapiales</taxon>
        <taxon>Jaapiaceae</taxon>
        <taxon>Jaapia</taxon>
    </lineage>
</organism>
<dbReference type="AlphaFoldDB" id="A0A067PNX9"/>
<dbReference type="Proteomes" id="UP000027265">
    <property type="component" value="Unassembled WGS sequence"/>
</dbReference>
<keyword evidence="1" id="KW-0547">Nucleotide-binding</keyword>
<keyword evidence="1" id="KW-0342">GTP-binding</keyword>
<reference evidence="4" key="1">
    <citation type="journal article" date="2014" name="Proc. Natl. Acad. Sci. U.S.A.">
        <title>Extensive sampling of basidiomycete genomes demonstrates inadequacy of the white-rot/brown-rot paradigm for wood decay fungi.</title>
        <authorList>
            <person name="Riley R."/>
            <person name="Salamov A.A."/>
            <person name="Brown D.W."/>
            <person name="Nagy L.G."/>
            <person name="Floudas D."/>
            <person name="Held B.W."/>
            <person name="Levasseur A."/>
            <person name="Lombard V."/>
            <person name="Morin E."/>
            <person name="Otillar R."/>
            <person name="Lindquist E.A."/>
            <person name="Sun H."/>
            <person name="LaButti K.M."/>
            <person name="Schmutz J."/>
            <person name="Jabbour D."/>
            <person name="Luo H."/>
            <person name="Baker S.E."/>
            <person name="Pisabarro A.G."/>
            <person name="Walton J.D."/>
            <person name="Blanchette R.A."/>
            <person name="Henrissat B."/>
            <person name="Martin F."/>
            <person name="Cullen D."/>
            <person name="Hibbett D.S."/>
            <person name="Grigoriev I.V."/>
        </authorList>
    </citation>
    <scope>NUCLEOTIDE SEQUENCE [LARGE SCALE GENOMIC DNA]</scope>
    <source>
        <strain evidence="4">MUCL 33604</strain>
    </source>
</reference>
<evidence type="ECO:0000313" key="3">
    <source>
        <dbReference type="EMBL" id="KDQ53007.1"/>
    </source>
</evidence>
<proteinExistence type="inferred from homology"/>
<dbReference type="GO" id="GO:0005525">
    <property type="term" value="F:GTP binding"/>
    <property type="evidence" value="ECO:0007669"/>
    <property type="project" value="UniProtKB-KW"/>
</dbReference>
<evidence type="ECO:0000313" key="4">
    <source>
        <dbReference type="Proteomes" id="UP000027265"/>
    </source>
</evidence>